<protein>
    <recommendedName>
        <fullName evidence="9">Pycsar effector protein domain-containing protein</fullName>
    </recommendedName>
</protein>
<evidence type="ECO:0000256" key="8">
    <source>
        <dbReference type="SAM" id="Phobius"/>
    </source>
</evidence>
<keyword evidence="4" id="KW-0547">Nucleotide-binding</keyword>
<dbReference type="InterPro" id="IPR043760">
    <property type="entry name" value="PycTM_dom"/>
</dbReference>
<feature type="transmembrane region" description="Helical" evidence="8">
    <location>
        <begin position="100"/>
        <end position="120"/>
    </location>
</feature>
<evidence type="ECO:0000256" key="3">
    <source>
        <dbReference type="ARBA" id="ARBA00022692"/>
    </source>
</evidence>
<evidence type="ECO:0000313" key="10">
    <source>
        <dbReference type="EMBL" id="MBB5998174.1"/>
    </source>
</evidence>
<evidence type="ECO:0000256" key="5">
    <source>
        <dbReference type="ARBA" id="ARBA00022989"/>
    </source>
</evidence>
<feature type="domain" description="Pycsar effector protein" evidence="9">
    <location>
        <begin position="44"/>
        <end position="193"/>
    </location>
</feature>
<keyword evidence="5 8" id="KW-1133">Transmembrane helix</keyword>
<comment type="caution">
    <text evidence="10">The sequence shown here is derived from an EMBL/GenBank/DDBJ whole genome shotgun (WGS) entry which is preliminary data.</text>
</comment>
<dbReference type="Proteomes" id="UP000578077">
    <property type="component" value="Unassembled WGS sequence"/>
</dbReference>
<evidence type="ECO:0000256" key="4">
    <source>
        <dbReference type="ARBA" id="ARBA00022741"/>
    </source>
</evidence>
<evidence type="ECO:0000313" key="11">
    <source>
        <dbReference type="Proteomes" id="UP000578077"/>
    </source>
</evidence>
<keyword evidence="7 8" id="KW-0472">Membrane</keyword>
<sequence>MTTGSIRGRMKRRHMSARRLAVKGGGPVTPATERPGVGPPGEDALFAIDQTGQWIRSADTKAGLLGAALSVLATGVAAEAAKSGVPVLDAASVRESLSGWLLIILAAFLVIAIALTVKTVSPRISTPRYRSRYSWPWLNAMDPMELSRLGSTNSRHEAWVQAIYLAGVAEAKHRSLRLALRFFAAAGVLFLLWSALR</sequence>
<keyword evidence="2" id="KW-1003">Cell membrane</keyword>
<evidence type="ECO:0000259" key="9">
    <source>
        <dbReference type="Pfam" id="PF18967"/>
    </source>
</evidence>
<dbReference type="GO" id="GO:0000166">
    <property type="term" value="F:nucleotide binding"/>
    <property type="evidence" value="ECO:0007669"/>
    <property type="project" value="UniProtKB-KW"/>
</dbReference>
<evidence type="ECO:0000256" key="2">
    <source>
        <dbReference type="ARBA" id="ARBA00022475"/>
    </source>
</evidence>
<comment type="subcellular location">
    <subcellularLocation>
        <location evidence="1">Cell membrane</location>
    </subcellularLocation>
</comment>
<dbReference type="GO" id="GO:0005886">
    <property type="term" value="C:plasma membrane"/>
    <property type="evidence" value="ECO:0007669"/>
    <property type="project" value="UniProtKB-SubCell"/>
</dbReference>
<dbReference type="Pfam" id="PF18967">
    <property type="entry name" value="PycTM"/>
    <property type="match status" value="1"/>
</dbReference>
<dbReference type="AlphaFoldDB" id="A0A841E6V0"/>
<dbReference type="GO" id="GO:0051607">
    <property type="term" value="P:defense response to virus"/>
    <property type="evidence" value="ECO:0007669"/>
    <property type="project" value="UniProtKB-KW"/>
</dbReference>
<feature type="transmembrane region" description="Helical" evidence="8">
    <location>
        <begin position="62"/>
        <end position="80"/>
    </location>
</feature>
<reference evidence="10 11" key="1">
    <citation type="submission" date="2020-08" db="EMBL/GenBank/DDBJ databases">
        <title>Sequencing the genomes of 1000 actinobacteria strains.</title>
        <authorList>
            <person name="Klenk H.-P."/>
        </authorList>
    </citation>
    <scope>NUCLEOTIDE SEQUENCE [LARGE SCALE GENOMIC DNA]</scope>
    <source>
        <strain evidence="10 11">DSM 44593</strain>
    </source>
</reference>
<keyword evidence="3 8" id="KW-0812">Transmembrane</keyword>
<keyword evidence="11" id="KW-1185">Reference proteome</keyword>
<proteinExistence type="predicted"/>
<gene>
    <name evidence="10" type="ORF">HNR25_001925</name>
</gene>
<dbReference type="EMBL" id="JACHLY010000001">
    <property type="protein sequence ID" value="MBB5998174.1"/>
    <property type="molecule type" value="Genomic_DNA"/>
</dbReference>
<feature type="transmembrane region" description="Helical" evidence="8">
    <location>
        <begin position="178"/>
        <end position="196"/>
    </location>
</feature>
<keyword evidence="6" id="KW-0051">Antiviral defense</keyword>
<dbReference type="RefSeq" id="WP_184634300.1">
    <property type="nucleotide sequence ID" value="NZ_BAABKT010000019.1"/>
</dbReference>
<evidence type="ECO:0000256" key="6">
    <source>
        <dbReference type="ARBA" id="ARBA00023118"/>
    </source>
</evidence>
<evidence type="ECO:0000256" key="1">
    <source>
        <dbReference type="ARBA" id="ARBA00004236"/>
    </source>
</evidence>
<organism evidence="10 11">
    <name type="scientific">Streptomonospora salina</name>
    <dbReference type="NCBI Taxonomy" id="104205"/>
    <lineage>
        <taxon>Bacteria</taxon>
        <taxon>Bacillati</taxon>
        <taxon>Actinomycetota</taxon>
        <taxon>Actinomycetes</taxon>
        <taxon>Streptosporangiales</taxon>
        <taxon>Nocardiopsidaceae</taxon>
        <taxon>Streptomonospora</taxon>
    </lineage>
</organism>
<accession>A0A841E6V0</accession>
<name>A0A841E6V0_9ACTN</name>
<evidence type="ECO:0000256" key="7">
    <source>
        <dbReference type="ARBA" id="ARBA00023136"/>
    </source>
</evidence>